<gene>
    <name evidence="2" type="ORF">GNZ12_13840</name>
</gene>
<organism evidence="2 3">
    <name type="scientific">Paraburkholderia solitsugae</name>
    <dbReference type="NCBI Taxonomy" id="2675748"/>
    <lineage>
        <taxon>Bacteria</taxon>
        <taxon>Pseudomonadati</taxon>
        <taxon>Pseudomonadota</taxon>
        <taxon>Betaproteobacteria</taxon>
        <taxon>Burkholderiales</taxon>
        <taxon>Burkholderiaceae</taxon>
        <taxon>Paraburkholderia</taxon>
    </lineage>
</organism>
<evidence type="ECO:0000256" key="1">
    <source>
        <dbReference type="SAM" id="Phobius"/>
    </source>
</evidence>
<comment type="caution">
    <text evidence="2">The sequence shown here is derived from an EMBL/GenBank/DDBJ whole genome shotgun (WGS) entry which is preliminary data.</text>
</comment>
<sequence length="111" mass="12362">MQNNQHHCRLSFVDANYAHLPRPVHWVLNSMGVFLLAVPFLFMFLSGFLTVWGIDMLQSVIGMAGAGVVFALFDMLKEITSSLVYGQLMAGDVKRRVSADPVDRLAPVLRP</sequence>
<evidence type="ECO:0000313" key="2">
    <source>
        <dbReference type="EMBL" id="NPT42368.1"/>
    </source>
</evidence>
<keyword evidence="1" id="KW-1133">Transmembrane helix</keyword>
<reference evidence="2 3" key="1">
    <citation type="submission" date="2019-11" db="EMBL/GenBank/DDBJ databases">
        <title>Metabolism of dissolved organic matter in forest soils.</title>
        <authorList>
            <person name="Cyle K.T."/>
            <person name="Wilhelm R.C."/>
            <person name="Martinez C.E."/>
        </authorList>
    </citation>
    <scope>NUCLEOTIDE SEQUENCE [LARGE SCALE GENOMIC DNA]</scope>
    <source>
        <strain evidence="2 3">1N</strain>
    </source>
</reference>
<dbReference type="Proteomes" id="UP000652198">
    <property type="component" value="Unassembled WGS sequence"/>
</dbReference>
<dbReference type="RefSeq" id="WP_172310860.1">
    <property type="nucleotide sequence ID" value="NZ_WOEY01000057.1"/>
</dbReference>
<proteinExistence type="predicted"/>
<keyword evidence="1" id="KW-0812">Transmembrane</keyword>
<feature type="transmembrane region" description="Helical" evidence="1">
    <location>
        <begin position="26"/>
        <end position="45"/>
    </location>
</feature>
<keyword evidence="3" id="KW-1185">Reference proteome</keyword>
<evidence type="ECO:0000313" key="3">
    <source>
        <dbReference type="Proteomes" id="UP000652198"/>
    </source>
</evidence>
<dbReference type="EMBL" id="WOEY01000057">
    <property type="protein sequence ID" value="NPT42368.1"/>
    <property type="molecule type" value="Genomic_DNA"/>
</dbReference>
<accession>A0ABX2BRA6</accession>
<keyword evidence="1" id="KW-0472">Membrane</keyword>
<name>A0ABX2BRA6_9BURK</name>
<protein>
    <submittedName>
        <fullName evidence="2">Uncharacterized protein</fullName>
    </submittedName>
</protein>